<keyword evidence="5" id="KW-1185">Reference proteome</keyword>
<protein>
    <submittedName>
        <fullName evidence="4">DUF4974 domain-containing protein</fullName>
    </submittedName>
</protein>
<dbReference type="Proteomes" id="UP000319732">
    <property type="component" value="Unassembled WGS sequence"/>
</dbReference>
<accession>A0A545SY33</accession>
<evidence type="ECO:0000313" key="4">
    <source>
        <dbReference type="EMBL" id="TQV69870.1"/>
    </source>
</evidence>
<name>A0A545SY33_9GAMM</name>
<evidence type="ECO:0000313" key="5">
    <source>
        <dbReference type="Proteomes" id="UP000319732"/>
    </source>
</evidence>
<dbReference type="PIRSF" id="PIRSF018266">
    <property type="entry name" value="FecR"/>
    <property type="match status" value="1"/>
</dbReference>
<dbReference type="InterPro" id="IPR032623">
    <property type="entry name" value="FecR_N"/>
</dbReference>
<dbReference type="EMBL" id="VHSG01000026">
    <property type="protein sequence ID" value="TQV69870.1"/>
    <property type="molecule type" value="Genomic_DNA"/>
</dbReference>
<dbReference type="Pfam" id="PF16220">
    <property type="entry name" value="DUF4880"/>
    <property type="match status" value="1"/>
</dbReference>
<gene>
    <name evidence="4" type="ORF">FKG94_22215</name>
</gene>
<evidence type="ECO:0000259" key="2">
    <source>
        <dbReference type="Pfam" id="PF04773"/>
    </source>
</evidence>
<feature type="domain" description="FecR N-terminal" evidence="3">
    <location>
        <begin position="16"/>
        <end position="57"/>
    </location>
</feature>
<dbReference type="InterPro" id="IPR006860">
    <property type="entry name" value="FecR"/>
</dbReference>
<dbReference type="Gene3D" id="2.60.120.1440">
    <property type="match status" value="1"/>
</dbReference>
<dbReference type="PANTHER" id="PTHR30273">
    <property type="entry name" value="PERIPLASMIC SIGNAL SENSOR AND SIGMA FACTOR ACTIVATOR FECR-RELATED"/>
    <property type="match status" value="1"/>
</dbReference>
<feature type="region of interest" description="Disordered" evidence="1">
    <location>
        <begin position="84"/>
        <end position="115"/>
    </location>
</feature>
<dbReference type="PANTHER" id="PTHR30273:SF2">
    <property type="entry name" value="PROTEIN FECR"/>
    <property type="match status" value="1"/>
</dbReference>
<dbReference type="AlphaFoldDB" id="A0A545SY33"/>
<comment type="caution">
    <text evidence="4">The sequence shown here is derived from an EMBL/GenBank/DDBJ whole genome shotgun (WGS) entry which is preliminary data.</text>
</comment>
<sequence>MNSRTEDGSDKAHIEERALYWFTLMRSDTRTNSDCEAYKTWLNANLAHRRAYRQLEEVWGVTGDFAGTPAVEEARLQARRFNTRSVHQFPPRADTPVATAAPEPESAGDGSGGGRRRWLSAALAASLMFVFLGANITGDAPWEPGVYQTGLGEQKTVVLEDGSKLLLDTQTRVSLDFSPQQRRLVLEQGQARFDVAHDKQRPFVVTAGSGKITALGTVFVVRRVARESAADEVLVTLLEGKVAVAREQNVAAAPTPAQPDRAPPPAQPPATVTLNAGQQVAYSTSSRGISAAATVDLEQATAWQAGRLVFEDHSLAEVLEDLNRYSQTRILLGDDSLEAIKITGVFKTGDNQKVVQTLTTYFDIRVTSDNRGNLILTPAG</sequence>
<dbReference type="GO" id="GO:0016989">
    <property type="term" value="F:sigma factor antagonist activity"/>
    <property type="evidence" value="ECO:0007669"/>
    <property type="project" value="TreeGrafter"/>
</dbReference>
<dbReference type="OrthoDB" id="9771237at2"/>
<reference evidence="4 5" key="1">
    <citation type="submission" date="2019-06" db="EMBL/GenBank/DDBJ databases">
        <title>Whole genome sequence for Cellvibrionaceae sp. R142.</title>
        <authorList>
            <person name="Wang G."/>
        </authorList>
    </citation>
    <scope>NUCLEOTIDE SEQUENCE [LARGE SCALE GENOMIC DNA]</scope>
    <source>
        <strain evidence="4 5">R142</strain>
    </source>
</reference>
<dbReference type="RefSeq" id="WP_142929148.1">
    <property type="nucleotide sequence ID" value="NZ_ML660104.1"/>
</dbReference>
<feature type="domain" description="FecR protein" evidence="2">
    <location>
        <begin position="146"/>
        <end position="242"/>
    </location>
</feature>
<dbReference type="Gene3D" id="3.55.50.30">
    <property type="match status" value="1"/>
</dbReference>
<organism evidence="4 5">
    <name type="scientific">Exilibacterium tricleocarpae</name>
    <dbReference type="NCBI Taxonomy" id="2591008"/>
    <lineage>
        <taxon>Bacteria</taxon>
        <taxon>Pseudomonadati</taxon>
        <taxon>Pseudomonadota</taxon>
        <taxon>Gammaproteobacteria</taxon>
        <taxon>Cellvibrionales</taxon>
        <taxon>Cellvibrionaceae</taxon>
        <taxon>Exilibacterium</taxon>
    </lineage>
</organism>
<evidence type="ECO:0000256" key="1">
    <source>
        <dbReference type="SAM" id="MobiDB-lite"/>
    </source>
</evidence>
<dbReference type="Pfam" id="PF04773">
    <property type="entry name" value="FecR"/>
    <property type="match status" value="1"/>
</dbReference>
<proteinExistence type="predicted"/>
<dbReference type="InterPro" id="IPR012373">
    <property type="entry name" value="Ferrdict_sens_TM"/>
</dbReference>
<evidence type="ECO:0000259" key="3">
    <source>
        <dbReference type="Pfam" id="PF16220"/>
    </source>
</evidence>